<dbReference type="Pfam" id="PF00158">
    <property type="entry name" value="Sigma54_activat"/>
    <property type="match status" value="1"/>
</dbReference>
<dbReference type="Gene3D" id="1.10.10.60">
    <property type="entry name" value="Homeodomain-like"/>
    <property type="match status" value="1"/>
</dbReference>
<dbReference type="PROSITE" id="PS00675">
    <property type="entry name" value="SIGMA54_INTERACT_1"/>
    <property type="match status" value="1"/>
</dbReference>
<dbReference type="Pfam" id="PF25601">
    <property type="entry name" value="AAA_lid_14"/>
    <property type="match status" value="1"/>
</dbReference>
<evidence type="ECO:0000256" key="3">
    <source>
        <dbReference type="ARBA" id="ARBA00023015"/>
    </source>
</evidence>
<dbReference type="PANTHER" id="PTHR32071:SF57">
    <property type="entry name" value="C4-DICARBOXYLATE TRANSPORT TRANSCRIPTIONAL REGULATORY PROTEIN DCTD"/>
    <property type="match status" value="1"/>
</dbReference>
<evidence type="ECO:0000256" key="5">
    <source>
        <dbReference type="ARBA" id="ARBA00023163"/>
    </source>
</evidence>
<dbReference type="InterPro" id="IPR025943">
    <property type="entry name" value="Sigma_54_int_dom_ATP-bd_2"/>
</dbReference>
<name>A0A494X270_9FIRM</name>
<organism evidence="9 10">
    <name type="scientific">Desulfofundulus salinus</name>
    <dbReference type="NCBI Taxonomy" id="2419843"/>
    <lineage>
        <taxon>Bacteria</taxon>
        <taxon>Bacillati</taxon>
        <taxon>Bacillota</taxon>
        <taxon>Clostridia</taxon>
        <taxon>Eubacteriales</taxon>
        <taxon>Peptococcaceae</taxon>
        <taxon>Desulfofundulus</taxon>
    </lineage>
</organism>
<evidence type="ECO:0000259" key="7">
    <source>
        <dbReference type="PROSITE" id="PS50045"/>
    </source>
</evidence>
<evidence type="ECO:0000313" key="10">
    <source>
        <dbReference type="Proteomes" id="UP000271256"/>
    </source>
</evidence>
<keyword evidence="5" id="KW-0804">Transcription</keyword>
<dbReference type="SUPFAM" id="SSF55785">
    <property type="entry name" value="PYP-like sensor domain (PAS domain)"/>
    <property type="match status" value="2"/>
</dbReference>
<reference evidence="9 10" key="1">
    <citation type="submission" date="2018-10" db="EMBL/GenBank/DDBJ databases">
        <authorList>
            <person name="Grouzdev D.S."/>
            <person name="Krutkina M.S."/>
            <person name="Tourova T.P."/>
            <person name="Nazina T.N."/>
        </authorList>
    </citation>
    <scope>NUCLEOTIDE SEQUENCE [LARGE SCALE GENOMIC DNA]</scope>
    <source>
        <strain evidence="9 10">435</strain>
    </source>
</reference>
<dbReference type="Gene3D" id="1.10.8.60">
    <property type="match status" value="1"/>
</dbReference>
<dbReference type="FunFam" id="3.40.50.300:FF:000006">
    <property type="entry name" value="DNA-binding transcriptional regulator NtrC"/>
    <property type="match status" value="1"/>
</dbReference>
<keyword evidence="6" id="KW-0175">Coiled coil</keyword>
<dbReference type="Gene3D" id="3.40.50.300">
    <property type="entry name" value="P-loop containing nucleotide triphosphate hydrolases"/>
    <property type="match status" value="1"/>
</dbReference>
<dbReference type="InterPro" id="IPR035965">
    <property type="entry name" value="PAS-like_dom_sf"/>
</dbReference>
<dbReference type="InterPro" id="IPR009057">
    <property type="entry name" value="Homeodomain-like_sf"/>
</dbReference>
<dbReference type="Proteomes" id="UP000271256">
    <property type="component" value="Unassembled WGS sequence"/>
</dbReference>
<evidence type="ECO:0000256" key="2">
    <source>
        <dbReference type="ARBA" id="ARBA00022840"/>
    </source>
</evidence>
<feature type="coiled-coil region" evidence="6">
    <location>
        <begin position="108"/>
        <end position="135"/>
    </location>
</feature>
<dbReference type="EMBL" id="RBWE01000001">
    <property type="protein sequence ID" value="RKO67000.1"/>
    <property type="molecule type" value="Genomic_DNA"/>
</dbReference>
<dbReference type="NCBIfam" id="TIGR00229">
    <property type="entry name" value="sensory_box"/>
    <property type="match status" value="2"/>
</dbReference>
<evidence type="ECO:0000256" key="6">
    <source>
        <dbReference type="SAM" id="Coils"/>
    </source>
</evidence>
<dbReference type="OrthoDB" id="9765164at2"/>
<dbReference type="SUPFAM" id="SSF52540">
    <property type="entry name" value="P-loop containing nucleoside triphosphate hydrolases"/>
    <property type="match status" value="1"/>
</dbReference>
<feature type="domain" description="Sigma-54 factor interaction" evidence="7">
    <location>
        <begin position="268"/>
        <end position="498"/>
    </location>
</feature>
<keyword evidence="4" id="KW-0238">DNA-binding</keyword>
<keyword evidence="10" id="KW-1185">Reference proteome</keyword>
<dbReference type="InterPro" id="IPR013767">
    <property type="entry name" value="PAS_fold"/>
</dbReference>
<evidence type="ECO:0000259" key="8">
    <source>
        <dbReference type="PROSITE" id="PS50112"/>
    </source>
</evidence>
<dbReference type="PROSITE" id="PS00676">
    <property type="entry name" value="SIGMA54_INTERACT_2"/>
    <property type="match status" value="1"/>
</dbReference>
<dbReference type="PROSITE" id="PS00688">
    <property type="entry name" value="SIGMA54_INTERACT_3"/>
    <property type="match status" value="1"/>
</dbReference>
<feature type="domain" description="PAS" evidence="8">
    <location>
        <begin position="18"/>
        <end position="62"/>
    </location>
</feature>
<dbReference type="InterPro" id="IPR027417">
    <property type="entry name" value="P-loop_NTPase"/>
</dbReference>
<dbReference type="PROSITE" id="PS50112">
    <property type="entry name" value="PAS"/>
    <property type="match status" value="2"/>
</dbReference>
<keyword evidence="3" id="KW-0805">Transcription regulation</keyword>
<dbReference type="PRINTS" id="PR01590">
    <property type="entry name" value="HTHFIS"/>
</dbReference>
<dbReference type="CDD" id="cd00130">
    <property type="entry name" value="PAS"/>
    <property type="match status" value="2"/>
</dbReference>
<dbReference type="AlphaFoldDB" id="A0A494X270"/>
<dbReference type="GO" id="GO:0005524">
    <property type="term" value="F:ATP binding"/>
    <property type="evidence" value="ECO:0007669"/>
    <property type="project" value="UniProtKB-KW"/>
</dbReference>
<dbReference type="SMART" id="SM00091">
    <property type="entry name" value="PAS"/>
    <property type="match status" value="2"/>
</dbReference>
<protein>
    <submittedName>
        <fullName evidence="9">Sigma-54-dependent transcriptional regulator</fullName>
    </submittedName>
</protein>
<dbReference type="PANTHER" id="PTHR32071">
    <property type="entry name" value="TRANSCRIPTIONAL REGULATORY PROTEIN"/>
    <property type="match status" value="1"/>
</dbReference>
<dbReference type="CDD" id="cd00009">
    <property type="entry name" value="AAA"/>
    <property type="match status" value="1"/>
</dbReference>
<evidence type="ECO:0000313" key="9">
    <source>
        <dbReference type="EMBL" id="RKO67000.1"/>
    </source>
</evidence>
<dbReference type="Pfam" id="PF00989">
    <property type="entry name" value="PAS"/>
    <property type="match status" value="2"/>
</dbReference>
<dbReference type="InterPro" id="IPR025944">
    <property type="entry name" value="Sigma_54_int_dom_CS"/>
</dbReference>
<accession>A0A494X270</accession>
<dbReference type="InterPro" id="IPR002078">
    <property type="entry name" value="Sigma_54_int"/>
</dbReference>
<dbReference type="InterPro" id="IPR058031">
    <property type="entry name" value="AAA_lid_NorR"/>
</dbReference>
<dbReference type="GO" id="GO:0043565">
    <property type="term" value="F:sequence-specific DNA binding"/>
    <property type="evidence" value="ECO:0007669"/>
    <property type="project" value="InterPro"/>
</dbReference>
<keyword evidence="1" id="KW-0547">Nucleotide-binding</keyword>
<feature type="domain" description="PAS" evidence="8">
    <location>
        <begin position="128"/>
        <end position="183"/>
    </location>
</feature>
<gene>
    <name evidence="9" type="ORF">D7024_08585</name>
</gene>
<dbReference type="GO" id="GO:0006355">
    <property type="term" value="P:regulation of DNA-templated transcription"/>
    <property type="evidence" value="ECO:0007669"/>
    <property type="project" value="InterPro"/>
</dbReference>
<keyword evidence="2" id="KW-0067">ATP-binding</keyword>
<dbReference type="InterPro" id="IPR002197">
    <property type="entry name" value="HTH_Fis"/>
</dbReference>
<dbReference type="SUPFAM" id="SSF46689">
    <property type="entry name" value="Homeodomain-like"/>
    <property type="match status" value="1"/>
</dbReference>
<dbReference type="InterPro" id="IPR025662">
    <property type="entry name" value="Sigma_54_int_dom_ATP-bd_1"/>
</dbReference>
<dbReference type="PROSITE" id="PS50045">
    <property type="entry name" value="SIGMA54_INTERACT_4"/>
    <property type="match status" value="1"/>
</dbReference>
<dbReference type="InterPro" id="IPR000014">
    <property type="entry name" value="PAS"/>
</dbReference>
<proteinExistence type="predicted"/>
<dbReference type="InterPro" id="IPR003593">
    <property type="entry name" value="AAA+_ATPase"/>
</dbReference>
<evidence type="ECO:0000256" key="1">
    <source>
        <dbReference type="ARBA" id="ARBA00022741"/>
    </source>
</evidence>
<sequence>MAINKLESTAFLGNELSIFNSVHNMVVAVDYQGRVIIFNPTSERVFNYPAEKALGRPIREVVPFTGLPKVLQTGKPHIGRKFVVGNALYVVNRTPIIRNNTIVGAIGVAQEITELQHLAQELKEIKEVNGLLENIFHSTHEGYIATGNDGRILMLNGPMAELLGVTIETALGRHIREVAPDKRLHQILWTGKLQYGEVVRIRGRETVVMRVPLYNQGKMVGAVSKVMFQDVEQLLALAEKISTQRRNFSCPSITHNDNQTARYTVDNLIGASRDMLRLKETIRRVAQGPSTVLIRGESGTGKELVAHALHTASPRHRGPFIKVNCAAVPENLLESELFGYQEGAFTGARKGGQIGKFEQAHGGTIFLDEIGDMPLPMQAKILRVLQEKEIERLGDTRPRAVDVRVVAATNRDLEELIRQGHFREDLYYRLNVVSLYIPPLRERPDDLPLLVNHFIKKFNREFGLLVRGVSPEVWEMLCAYDWPGNVRELENVMERAFNLVEGDTIEVKHMPPYLQKMSQSKKRNLHNRTLATLLQEVEKEALLEALATAGGNKMQAAKTLGISRAWLYKKMKQYGIRG</sequence>
<dbReference type="SMART" id="SM00382">
    <property type="entry name" value="AAA"/>
    <property type="match status" value="1"/>
</dbReference>
<dbReference type="Gene3D" id="3.30.450.20">
    <property type="entry name" value="PAS domain"/>
    <property type="match status" value="2"/>
</dbReference>
<evidence type="ECO:0000256" key="4">
    <source>
        <dbReference type="ARBA" id="ARBA00023125"/>
    </source>
</evidence>
<comment type="caution">
    <text evidence="9">The sequence shown here is derived from an EMBL/GenBank/DDBJ whole genome shotgun (WGS) entry which is preliminary data.</text>
</comment>
<dbReference type="Pfam" id="PF02954">
    <property type="entry name" value="HTH_8"/>
    <property type="match status" value="1"/>
</dbReference>